<sequence length="81" mass="9513">MSALRLMRGLSVAELARRTNIEKKRLWYILDGQREMRVEEFLKLCVALGVDPRKFVTREIVDEVASATKRSIENHGRWNVR</sequence>
<dbReference type="CDD" id="cd00093">
    <property type="entry name" value="HTH_XRE"/>
    <property type="match status" value="1"/>
</dbReference>
<dbReference type="EMBL" id="AP022829">
    <property type="protein sequence ID" value="BCA87630.1"/>
    <property type="molecule type" value="Genomic_DNA"/>
</dbReference>
<dbReference type="Pfam" id="PF13560">
    <property type="entry name" value="HTH_31"/>
    <property type="match status" value="1"/>
</dbReference>
<protein>
    <recommendedName>
        <fullName evidence="1">HTH cro/C1-type domain-containing protein</fullName>
    </recommendedName>
</protein>
<dbReference type="Proteomes" id="UP000501727">
    <property type="component" value="Chromosome"/>
</dbReference>
<dbReference type="Gene3D" id="1.10.260.40">
    <property type="entry name" value="lambda repressor-like DNA-binding domains"/>
    <property type="match status" value="1"/>
</dbReference>
<organism evidence="2 3">
    <name type="scientific">Adlercreutzia hattorii</name>
    <dbReference type="NCBI Taxonomy" id="2707299"/>
    <lineage>
        <taxon>Bacteria</taxon>
        <taxon>Bacillati</taxon>
        <taxon>Actinomycetota</taxon>
        <taxon>Coriobacteriia</taxon>
        <taxon>Eggerthellales</taxon>
        <taxon>Eggerthellaceae</taxon>
        <taxon>Adlercreutzia</taxon>
    </lineage>
</organism>
<dbReference type="InterPro" id="IPR010982">
    <property type="entry name" value="Lambda_DNA-bd_dom_sf"/>
</dbReference>
<name>A0A6F8SJ29_9ACTN</name>
<dbReference type="KEGG" id="ahat:ADCFC_02490"/>
<dbReference type="GO" id="GO:0003677">
    <property type="term" value="F:DNA binding"/>
    <property type="evidence" value="ECO:0007669"/>
    <property type="project" value="InterPro"/>
</dbReference>
<reference evidence="3" key="2">
    <citation type="submission" date="2020-03" db="EMBL/GenBank/DDBJ databases">
        <title>Complete Genome Sequence of Adlercreutzia sp. strain 8CFCBH1 Producing Equol, Isolated from Healthy Japanese Feces.</title>
        <authorList>
            <person name="Ogata Y."/>
            <person name="Sakamoto M."/>
            <person name="Ohkuma M."/>
            <person name="Hattori M."/>
            <person name="Suda W."/>
        </authorList>
    </citation>
    <scope>NUCLEOTIDE SEQUENCE [LARGE SCALE GENOMIC DNA]</scope>
    <source>
        <strain evidence="3">8CFCBH1</strain>
    </source>
</reference>
<evidence type="ECO:0000313" key="2">
    <source>
        <dbReference type="EMBL" id="BCA87630.1"/>
    </source>
</evidence>
<dbReference type="InterPro" id="IPR001387">
    <property type="entry name" value="Cro/C1-type_HTH"/>
</dbReference>
<dbReference type="SUPFAM" id="SSF47413">
    <property type="entry name" value="lambda repressor-like DNA-binding domains"/>
    <property type="match status" value="1"/>
</dbReference>
<reference evidence="3" key="1">
    <citation type="journal article" date="2020" name="Microbiol. Resour. Announc.">
        <title>Complete Genome Sequence of Adlercreutzia sp. Strain 8CFCBH1, a Potent Producer of Equol, Isolated from Healthy Japanese Feces.</title>
        <authorList>
            <person name="Ogata Y."/>
            <person name="Sakamoto M."/>
            <person name="Ohkuma M."/>
            <person name="Hattori M."/>
            <person name="Suda W."/>
        </authorList>
    </citation>
    <scope>NUCLEOTIDE SEQUENCE [LARGE SCALE GENOMIC DNA]</scope>
    <source>
        <strain evidence="3">8CFCBH1</strain>
    </source>
</reference>
<proteinExistence type="predicted"/>
<accession>A0A6F8SJ29</accession>
<evidence type="ECO:0000259" key="1">
    <source>
        <dbReference type="PROSITE" id="PS50943"/>
    </source>
</evidence>
<feature type="domain" description="HTH cro/C1-type" evidence="1">
    <location>
        <begin position="1"/>
        <end position="55"/>
    </location>
</feature>
<dbReference type="PROSITE" id="PS50943">
    <property type="entry name" value="HTH_CROC1"/>
    <property type="match status" value="1"/>
</dbReference>
<evidence type="ECO:0000313" key="3">
    <source>
        <dbReference type="Proteomes" id="UP000501727"/>
    </source>
</evidence>
<gene>
    <name evidence="2" type="ORF">ADCFC_01290</name>
</gene>
<keyword evidence="3" id="KW-1185">Reference proteome</keyword>
<dbReference type="AlphaFoldDB" id="A0A6F8SJ29"/>